<keyword evidence="4" id="KW-0460">Magnesium</keyword>
<feature type="binding site" evidence="3">
    <location>
        <begin position="798"/>
        <end position="800"/>
    </location>
    <ligand>
        <name>substrate</name>
    </ligand>
</feature>
<dbReference type="GO" id="GO:0005975">
    <property type="term" value="P:carbohydrate metabolic process"/>
    <property type="evidence" value="ECO:0007669"/>
    <property type="project" value="InterPro"/>
</dbReference>
<evidence type="ECO:0000259" key="6">
    <source>
        <dbReference type="Pfam" id="PF03632"/>
    </source>
</evidence>
<dbReference type="InterPro" id="IPR037018">
    <property type="entry name" value="GH65_N"/>
</dbReference>
<evidence type="ECO:0000256" key="1">
    <source>
        <dbReference type="ARBA" id="ARBA00006171"/>
    </source>
</evidence>
<dbReference type="RefSeq" id="WP_240600172.1">
    <property type="nucleotide sequence ID" value="NZ_NPZB01000001.1"/>
</dbReference>
<dbReference type="PANTHER" id="PTHR11051">
    <property type="entry name" value="GLYCOSYL HYDROLASE-RELATED"/>
    <property type="match status" value="1"/>
</dbReference>
<name>A0A2K1Q3C4_9GAMM</name>
<dbReference type="GO" id="GO:0016757">
    <property type="term" value="F:glycosyltransferase activity"/>
    <property type="evidence" value="ECO:0007669"/>
    <property type="project" value="UniProtKB-ARBA"/>
</dbReference>
<dbReference type="InterPro" id="IPR008928">
    <property type="entry name" value="6-hairpin_glycosidase_sf"/>
</dbReference>
<feature type="domain" description="Glycoside hydrolase family 65 C-terminal" evidence="7">
    <location>
        <begin position="706"/>
        <end position="767"/>
    </location>
</feature>
<dbReference type="InterPro" id="IPR010972">
    <property type="entry name" value="Beta-PGM"/>
</dbReference>
<evidence type="ECO:0000256" key="4">
    <source>
        <dbReference type="PIRSR" id="PIRSR610972-3"/>
    </source>
</evidence>
<gene>
    <name evidence="9" type="ORF">Lysil_1142</name>
</gene>
<dbReference type="InterPro" id="IPR006439">
    <property type="entry name" value="HAD-SF_hydro_IA"/>
</dbReference>
<reference evidence="9 10" key="1">
    <citation type="submission" date="2017-08" db="EMBL/GenBank/DDBJ databases">
        <title>Lysobacter sylvestris genome.</title>
        <authorList>
            <person name="Zhang D.-C."/>
            <person name="Albuquerque L."/>
            <person name="Franca L."/>
            <person name="Froufe H.J.C."/>
            <person name="Barroso C."/>
            <person name="Egas C."/>
            <person name="Da Costa M."/>
            <person name="Margesin R."/>
        </authorList>
    </citation>
    <scope>NUCLEOTIDE SEQUENCE [LARGE SCALE GENOMIC DNA]</scope>
    <source>
        <strain evidence="9 10">AM20-91</strain>
    </source>
</reference>
<dbReference type="InterPro" id="IPR005196">
    <property type="entry name" value="Glyco_hydro_65_N"/>
</dbReference>
<proteinExistence type="inferred from homology"/>
<dbReference type="NCBIfam" id="TIGR02009">
    <property type="entry name" value="PGMB-YQAB-SF"/>
    <property type="match status" value="1"/>
</dbReference>
<dbReference type="Pfam" id="PF03633">
    <property type="entry name" value="Glyco_hydro_65C"/>
    <property type="match status" value="1"/>
</dbReference>
<protein>
    <submittedName>
        <fullName evidence="9">BPGM: beta-phosphoglucomutase</fullName>
    </submittedName>
</protein>
<feature type="active site" description="Proton donor/acceptor" evidence="2">
    <location>
        <position position="800"/>
    </location>
</feature>
<keyword evidence="4" id="KW-0479">Metal-binding</keyword>
<dbReference type="Gene3D" id="2.70.98.40">
    <property type="entry name" value="Glycoside hydrolase, family 65, N-terminal domain"/>
    <property type="match status" value="1"/>
</dbReference>
<feature type="site" description="Important for catalytic activity and assists the phosphoryl transfer reaction to Asp8 by balancing charge and orienting the reacting groups" evidence="5">
    <location>
        <position position="934"/>
    </location>
</feature>
<dbReference type="AlphaFoldDB" id="A0A2K1Q3C4"/>
<feature type="binding site" evidence="3">
    <location>
        <position position="865"/>
    </location>
    <ligand>
        <name>substrate</name>
    </ligand>
</feature>
<feature type="domain" description="Glycoside hydrolase family 65 central catalytic" evidence="6">
    <location>
        <begin position="333"/>
        <end position="696"/>
    </location>
</feature>
<feature type="active site" description="Nucleophile" evidence="2">
    <location>
        <position position="798"/>
    </location>
</feature>
<dbReference type="InterPro" id="IPR005195">
    <property type="entry name" value="Glyco_hydro_65_M"/>
</dbReference>
<dbReference type="SFLD" id="SFLDG01129">
    <property type="entry name" value="C1.5:_HAD__Beta-PGM__Phosphata"/>
    <property type="match status" value="1"/>
</dbReference>
<evidence type="ECO:0000256" key="3">
    <source>
        <dbReference type="PIRSR" id="PIRSR610972-2"/>
    </source>
</evidence>
<comment type="similarity">
    <text evidence="1">Belongs to the HAD-like hydrolase superfamily. CbbY/CbbZ/Gph/YieH family.</text>
</comment>
<dbReference type="Gene3D" id="3.40.50.1000">
    <property type="entry name" value="HAD superfamily/HAD-like"/>
    <property type="match status" value="1"/>
</dbReference>
<evidence type="ECO:0000256" key="5">
    <source>
        <dbReference type="PIRSR" id="PIRSR610972-4"/>
    </source>
</evidence>
<comment type="caution">
    <text evidence="9">The sequence shown here is derived from an EMBL/GenBank/DDBJ whole genome shotgun (WGS) entry which is preliminary data.</text>
</comment>
<feature type="binding site" evidence="4">
    <location>
        <position position="958"/>
    </location>
    <ligand>
        <name>Mg(2+)</name>
        <dbReference type="ChEBI" id="CHEBI:18420"/>
    </ligand>
</feature>
<evidence type="ECO:0000313" key="9">
    <source>
        <dbReference type="EMBL" id="PNS09513.1"/>
    </source>
</evidence>
<dbReference type="SFLD" id="SFLDS00003">
    <property type="entry name" value="Haloacid_Dehalogenase"/>
    <property type="match status" value="1"/>
</dbReference>
<dbReference type="CDD" id="cd02598">
    <property type="entry name" value="HAD_BPGM"/>
    <property type="match status" value="1"/>
</dbReference>
<feature type="binding site" evidence="4">
    <location>
        <position position="800"/>
    </location>
    <ligand>
        <name>Mg(2+)</name>
        <dbReference type="ChEBI" id="CHEBI:18420"/>
    </ligand>
</feature>
<dbReference type="InterPro" id="IPR005194">
    <property type="entry name" value="Glyco_hydro_65_C"/>
</dbReference>
<dbReference type="GO" id="GO:0008801">
    <property type="term" value="F:beta-phosphoglucomutase activity"/>
    <property type="evidence" value="ECO:0007669"/>
    <property type="project" value="InterPro"/>
</dbReference>
<feature type="domain" description="Glycoside hydrolase family 65 N-terminal" evidence="8">
    <location>
        <begin position="25"/>
        <end position="277"/>
    </location>
</feature>
<evidence type="ECO:0000256" key="2">
    <source>
        <dbReference type="PIRSR" id="PIRSR610972-1"/>
    </source>
</evidence>
<accession>A0A2K1Q3C4</accession>
<dbReference type="SUPFAM" id="SSF74650">
    <property type="entry name" value="Galactose mutarotase-like"/>
    <property type="match status" value="1"/>
</dbReference>
<comment type="cofactor">
    <cofactor evidence="4">
        <name>Mg(2+)</name>
        <dbReference type="ChEBI" id="CHEBI:18420"/>
    </cofactor>
    <text evidence="4">Binds 2 magnesium ions per subunit.</text>
</comment>
<dbReference type="InterPro" id="IPR023214">
    <property type="entry name" value="HAD_sf"/>
</dbReference>
<dbReference type="PANTHER" id="PTHR11051:SF13">
    <property type="entry name" value="GLYCOSYL TRANSFERASE"/>
    <property type="match status" value="1"/>
</dbReference>
<dbReference type="InterPro" id="IPR011013">
    <property type="entry name" value="Gal_mutarotase_sf_dom"/>
</dbReference>
<dbReference type="SFLD" id="SFLDG01135">
    <property type="entry name" value="C1.5.6:_HAD__Beta-PGM__Phospha"/>
    <property type="match status" value="1"/>
</dbReference>
<dbReference type="SUPFAM" id="SSF56784">
    <property type="entry name" value="HAD-like"/>
    <property type="match status" value="1"/>
</dbReference>
<dbReference type="GO" id="GO:0004553">
    <property type="term" value="F:hydrolase activity, hydrolyzing O-glycosyl compounds"/>
    <property type="evidence" value="ECO:0007669"/>
    <property type="project" value="TreeGrafter"/>
</dbReference>
<dbReference type="GO" id="GO:0000287">
    <property type="term" value="F:magnesium ion binding"/>
    <property type="evidence" value="ECO:0007669"/>
    <property type="project" value="InterPro"/>
</dbReference>
<dbReference type="InterPro" id="IPR010976">
    <property type="entry name" value="B-phosphoglucomutase_hydrolase"/>
</dbReference>
<dbReference type="Pfam" id="PF03636">
    <property type="entry name" value="Glyco_hydro_65N"/>
    <property type="match status" value="1"/>
</dbReference>
<dbReference type="NCBIfam" id="TIGR01990">
    <property type="entry name" value="bPGM"/>
    <property type="match status" value="1"/>
</dbReference>
<dbReference type="Gene3D" id="2.60.420.10">
    <property type="entry name" value="Maltose phosphorylase, domain 3"/>
    <property type="match status" value="1"/>
</dbReference>
<evidence type="ECO:0000259" key="8">
    <source>
        <dbReference type="Pfam" id="PF03636"/>
    </source>
</evidence>
<dbReference type="Pfam" id="PF03632">
    <property type="entry name" value="Glyco_hydro_65m"/>
    <property type="match status" value="1"/>
</dbReference>
<dbReference type="Pfam" id="PF00702">
    <property type="entry name" value="Hydrolase"/>
    <property type="match status" value="1"/>
</dbReference>
<dbReference type="GO" id="GO:0030246">
    <property type="term" value="F:carbohydrate binding"/>
    <property type="evidence" value="ECO:0007669"/>
    <property type="project" value="InterPro"/>
</dbReference>
<feature type="binding site" evidence="4">
    <location>
        <position position="959"/>
    </location>
    <ligand>
        <name>Mg(2+)</name>
        <dbReference type="ChEBI" id="CHEBI:18420"/>
    </ligand>
</feature>
<dbReference type="Gene3D" id="1.10.150.240">
    <property type="entry name" value="Putative phosphatase, domain 2"/>
    <property type="match status" value="1"/>
</dbReference>
<feature type="binding site" evidence="3">
    <location>
        <position position="841"/>
    </location>
    <ligand>
        <name>substrate</name>
    </ligand>
</feature>
<feature type="binding site" evidence="3">
    <location>
        <begin position="833"/>
        <end position="838"/>
    </location>
    <ligand>
        <name>substrate</name>
    </ligand>
</feature>
<feature type="binding site" evidence="3">
    <location>
        <position position="814"/>
    </location>
    <ligand>
        <name>substrate</name>
    </ligand>
</feature>
<dbReference type="InterPro" id="IPR036412">
    <property type="entry name" value="HAD-like_sf"/>
</dbReference>
<feature type="binding site" evidence="3">
    <location>
        <position position="934"/>
    </location>
    <ligand>
        <name>substrate</name>
    </ligand>
</feature>
<dbReference type="SUPFAM" id="SSF48208">
    <property type="entry name" value="Six-hairpin glycosidases"/>
    <property type="match status" value="1"/>
</dbReference>
<evidence type="ECO:0000313" key="10">
    <source>
        <dbReference type="Proteomes" id="UP000236220"/>
    </source>
</evidence>
<dbReference type="Gene3D" id="1.50.10.10">
    <property type="match status" value="1"/>
</dbReference>
<sequence>MNEALGEVRPESGDAGLDGAWCLVQTHCDRASAARDETLFALANGALGVRGGFEEADSPTDGSFLAAAFEQNPIHYHERLPGFARSTDTRVPVAEGKRIRIWLGKELLDIDSARWLEFERALDLRRGCLHRRLRLQTTSGHCIEIRAERVVPFDQQALLAIRFSVLSINYAGPIVLASSLESDRLAAEQGDDPRIGVAGGHGLVASDSGIDGLEAWIAQRAPHRGFEVLCGQRHRCEEGGLVPDGAHAEGARVEQRFRAELRPGQRVVLEKFVAYAWEGDAASRHESLAVALADAVKSGFDALAARQAEMLEAFWRRADVSVQGDAKAEQALRFNLFHLLQSAGRDGVNGTAAKGLTGEGYEGHCFWDTEVFVLPVMVFTAPEVARAMLCFRHRTLDAARAHAREMNHPIGALYPWRTIDGGECSAHYPSGSAAYHINAAVAHAVGLYMDACDDLDFLCEAGAEMLFETARIWPQIGHFNPRKGGVFCIHEVTGPDEYTTLVNNNFYTNRMAQQHLRCAAAAWQRLARERPQVLATLSQRLQLDEQEVALWQRAADAMYLPYDDDFGIYAQDDEFLDKPRWPFPAQTGEQRPLLLDYHPLTLYRYQVCKQADAVMALVLAGDGIDAPRKRRTFDYYEAVTTHDSTLSAPVFGILASEVGHAEKAWRYFAASVRVDLDDLHGNTGHGVHMAALAGSWLGIAQGFAGLRVHDGGLAFAPTLPPAWQGYGVNLRWRGSVLRVDVAADGVRYRVTEGEPLVVSHAGERLRLAVGEAIVRPLAIPETVAKAVFPRPCAAVIFDLDGVLTDTAHTHYQAWKRLADDIGVPFDLQFNESLKGVDRMASLDIILERASRAYSQDEKRALAERKNSDYVQMIERFGPQDLFAGVKELLAALRAAGVKTGLASASRNALRLLERLGIAGEFDYVADASRIARAKPDPEIFITVAAALGVPPSLCIGVEDAAAGITAIHAAGMAAIGIGDAHALHEADAVLPAIADFEVSRFVRPAHCCIDSSSRSPIVQKPKLERAP</sequence>
<keyword evidence="10" id="KW-1185">Reference proteome</keyword>
<feature type="binding site" evidence="3">
    <location>
        <begin position="903"/>
        <end position="907"/>
    </location>
    <ligand>
        <name>substrate</name>
    </ligand>
</feature>
<dbReference type="Proteomes" id="UP000236220">
    <property type="component" value="Unassembled WGS sequence"/>
</dbReference>
<feature type="binding site" evidence="4">
    <location>
        <position position="798"/>
    </location>
    <ligand>
        <name>Mg(2+)</name>
        <dbReference type="ChEBI" id="CHEBI:18420"/>
    </ligand>
</feature>
<dbReference type="EMBL" id="NPZB01000001">
    <property type="protein sequence ID" value="PNS09513.1"/>
    <property type="molecule type" value="Genomic_DNA"/>
</dbReference>
<feature type="site" description="Important for catalytic activity and assists the phosphoryl transfer reaction to Asp8 by balancing charge and orienting the reacting groups" evidence="5">
    <location>
        <position position="903"/>
    </location>
</feature>
<evidence type="ECO:0000259" key="7">
    <source>
        <dbReference type="Pfam" id="PF03633"/>
    </source>
</evidence>
<dbReference type="InterPro" id="IPR023198">
    <property type="entry name" value="PGP-like_dom2"/>
</dbReference>
<organism evidence="9 10">
    <name type="scientific">Solilutibacter silvestris</name>
    <dbReference type="NCBI Taxonomy" id="1645665"/>
    <lineage>
        <taxon>Bacteria</taxon>
        <taxon>Pseudomonadati</taxon>
        <taxon>Pseudomonadota</taxon>
        <taxon>Gammaproteobacteria</taxon>
        <taxon>Lysobacterales</taxon>
        <taxon>Lysobacteraceae</taxon>
        <taxon>Solilutibacter</taxon>
    </lineage>
</organism>
<dbReference type="InterPro" id="IPR012341">
    <property type="entry name" value="6hp_glycosidase-like_sf"/>
</dbReference>
<dbReference type="NCBIfam" id="TIGR01509">
    <property type="entry name" value="HAD-SF-IA-v3"/>
    <property type="match status" value="1"/>
</dbReference>